<dbReference type="InterPro" id="IPR006683">
    <property type="entry name" value="Thioestr_dom"/>
</dbReference>
<dbReference type="EMBL" id="QGTJ01000006">
    <property type="protein sequence ID" value="PWV61234.1"/>
    <property type="molecule type" value="Genomic_DNA"/>
</dbReference>
<dbReference type="InterPro" id="IPR011973">
    <property type="entry name" value="PaaD"/>
</dbReference>
<comment type="similarity">
    <text evidence="1">Belongs to the thioesterase PaaI family.</text>
</comment>
<evidence type="ECO:0000256" key="2">
    <source>
        <dbReference type="ARBA" id="ARBA00022801"/>
    </source>
</evidence>
<comment type="caution">
    <text evidence="4">The sequence shown here is derived from an EMBL/GenBank/DDBJ whole genome shotgun (WGS) entry which is preliminary data.</text>
</comment>
<dbReference type="Gene3D" id="3.10.129.10">
    <property type="entry name" value="Hotdog Thioesterase"/>
    <property type="match status" value="1"/>
</dbReference>
<dbReference type="PANTHER" id="PTHR42856:SF1">
    <property type="entry name" value="ACYL-COENZYME A THIOESTERASE PAAI"/>
    <property type="match status" value="1"/>
</dbReference>
<dbReference type="SUPFAM" id="SSF54637">
    <property type="entry name" value="Thioesterase/thiol ester dehydrase-isomerase"/>
    <property type="match status" value="1"/>
</dbReference>
<dbReference type="CDD" id="cd03443">
    <property type="entry name" value="PaaI_thioesterase"/>
    <property type="match status" value="1"/>
</dbReference>
<dbReference type="PANTHER" id="PTHR42856">
    <property type="entry name" value="ACYL-COENZYME A THIOESTERASE PAAI"/>
    <property type="match status" value="1"/>
</dbReference>
<keyword evidence="5" id="KW-1185">Reference proteome</keyword>
<dbReference type="NCBIfam" id="TIGR00369">
    <property type="entry name" value="unchar_dom_1"/>
    <property type="match status" value="1"/>
</dbReference>
<reference evidence="4 5" key="1">
    <citation type="submission" date="2018-05" db="EMBL/GenBank/DDBJ databases">
        <title>Genomic Encyclopedia of Type Strains, Phase IV (KMG-IV): sequencing the most valuable type-strain genomes for metagenomic binning, comparative biology and taxonomic classification.</title>
        <authorList>
            <person name="Goeker M."/>
        </authorList>
    </citation>
    <scope>NUCLEOTIDE SEQUENCE [LARGE SCALE GENOMIC DNA]</scope>
    <source>
        <strain evidence="4 5">DSM 23606</strain>
    </source>
</reference>
<accession>A0A317MUB0</accession>
<name>A0A317MUB0_9GAMM</name>
<feature type="domain" description="Thioesterase" evidence="3">
    <location>
        <begin position="63"/>
        <end position="135"/>
    </location>
</feature>
<dbReference type="Pfam" id="PF03061">
    <property type="entry name" value="4HBT"/>
    <property type="match status" value="1"/>
</dbReference>
<dbReference type="NCBIfam" id="TIGR02286">
    <property type="entry name" value="PaaD"/>
    <property type="match status" value="1"/>
</dbReference>
<protein>
    <submittedName>
        <fullName evidence="4">Acyl-CoA thioesterase</fullName>
    </submittedName>
</protein>
<dbReference type="OrthoDB" id="32575at2"/>
<evidence type="ECO:0000259" key="3">
    <source>
        <dbReference type="Pfam" id="PF03061"/>
    </source>
</evidence>
<dbReference type="RefSeq" id="WP_110018904.1">
    <property type="nucleotide sequence ID" value="NZ_QGTJ01000006.1"/>
</dbReference>
<dbReference type="InterPro" id="IPR052723">
    <property type="entry name" value="Acyl-CoA_thioesterase_PaaI"/>
</dbReference>
<dbReference type="InterPro" id="IPR003736">
    <property type="entry name" value="PAAI_dom"/>
</dbReference>
<gene>
    <name evidence="4" type="ORF">C7443_106248</name>
</gene>
<dbReference type="InterPro" id="IPR029069">
    <property type="entry name" value="HotDog_dom_sf"/>
</dbReference>
<dbReference type="AlphaFoldDB" id="A0A317MUB0"/>
<keyword evidence="2" id="KW-0378">Hydrolase</keyword>
<dbReference type="GO" id="GO:0016289">
    <property type="term" value="F:acyl-CoA hydrolase activity"/>
    <property type="evidence" value="ECO:0007669"/>
    <property type="project" value="TreeGrafter"/>
</dbReference>
<evidence type="ECO:0000313" key="5">
    <source>
        <dbReference type="Proteomes" id="UP000246569"/>
    </source>
</evidence>
<organism evidence="4 5">
    <name type="scientific">Plasticicumulans acidivorans</name>
    <dbReference type="NCBI Taxonomy" id="886464"/>
    <lineage>
        <taxon>Bacteria</taxon>
        <taxon>Pseudomonadati</taxon>
        <taxon>Pseudomonadota</taxon>
        <taxon>Gammaproteobacteria</taxon>
        <taxon>Candidatus Competibacteraceae</taxon>
        <taxon>Plasticicumulans</taxon>
    </lineage>
</organism>
<sequence>MTDPKPLSVRALDRQALAEACAEAMYARDWCAQAHDIRLVEVAPGRARMTMPVRRDMVNGHDICHGGMIFTLADTAFAYACNGGNRVTVASGCRIDFAAPARLGDTLSAEAEERAQAGRTGVYDITVRRQDGTLIALFRGNAYRIQGEVVPGLVAADD</sequence>
<evidence type="ECO:0000313" key="4">
    <source>
        <dbReference type="EMBL" id="PWV61234.1"/>
    </source>
</evidence>
<dbReference type="Proteomes" id="UP000246569">
    <property type="component" value="Unassembled WGS sequence"/>
</dbReference>
<evidence type="ECO:0000256" key="1">
    <source>
        <dbReference type="ARBA" id="ARBA00008324"/>
    </source>
</evidence>
<dbReference type="FunFam" id="3.10.129.10:FF:000022">
    <property type="entry name" value="Phenylacetic acid degradation protein"/>
    <property type="match status" value="1"/>
</dbReference>
<proteinExistence type="inferred from homology"/>